<sequence length="605" mass="67943">MIISKVKKDSNYVLCYTRIPQENLIYSTKLAYSMHIAYSEEGVRFHELNHNSGVLFAKATENDNGTLNSKSLKNPYIFYLADGTFGIIAVRTVADGENDEQSKGKVLLFTSADLLQYKEIGLIDLKGNTYVSDVNCQYDDDKKVYVICWSDENGNYYKNFITDITSINSASIPEKVEAFVIEPVKAEIEGIVPRNIISISQEVAHHLICKLTVPTNEKIKVTESVCVTSENELKAVKATAIYSDGTTSMKNVDWNVAEIDWNKPGTYKIAGKVHQDHYEFPIVESSADPCIGKWNGKYYFIATNDADNNHTLYMREADNISGLLGAEEVLILDSSTYEDIGGLLWAPEFHIIEGDLYIFHGATTGEFFYEESHVMKLRRGGNPMIAADWSRPQRVVKKDGNYLCEAGKTISLDMTCFELKGEYYVVWSQRKFLPEDLGAWLYIAKVDPKEPWKLISDPVILSKPDYGWANNNVFVDEGPFVLIRDEKLFLTFASALIDATYVVGLLCADKDADLLDPASWTKSNYPLLTSRSVSGEYGPGHNSYVIDDDGTVWNAYHARLGIDGSRSSGLRRVHFDIDGYPVLDLTEDKDLNQELANVTIDIIVK</sequence>
<evidence type="ECO:0000256" key="4">
    <source>
        <dbReference type="ARBA" id="ARBA00023295"/>
    </source>
</evidence>
<protein>
    <submittedName>
        <fullName evidence="6">Alpha-arabinofuranosidase</fullName>
    </submittedName>
</protein>
<evidence type="ECO:0000313" key="6">
    <source>
        <dbReference type="EMBL" id="BCZ45323.1"/>
    </source>
</evidence>
<feature type="domain" description="Bacterial Ig-like" evidence="5">
    <location>
        <begin position="239"/>
        <end position="274"/>
    </location>
</feature>
<evidence type="ECO:0000259" key="5">
    <source>
        <dbReference type="Pfam" id="PF07532"/>
    </source>
</evidence>
<dbReference type="InterPro" id="IPR023296">
    <property type="entry name" value="Glyco_hydro_beta-prop_sf"/>
</dbReference>
<dbReference type="Pfam" id="PF04616">
    <property type="entry name" value="Glyco_hydro_43"/>
    <property type="match status" value="1"/>
</dbReference>
<evidence type="ECO:0000256" key="1">
    <source>
        <dbReference type="ARBA" id="ARBA00009865"/>
    </source>
</evidence>
<dbReference type="InterPro" id="IPR006710">
    <property type="entry name" value="Glyco_hydro_43"/>
</dbReference>
<keyword evidence="3" id="KW-0378">Hydrolase</keyword>
<dbReference type="CDD" id="cd18818">
    <property type="entry name" value="GH43_GbtXyl43B-like"/>
    <property type="match status" value="1"/>
</dbReference>
<name>A0ABM7T8Q0_9CLOT</name>
<dbReference type="PANTHER" id="PTHR43817">
    <property type="entry name" value="GLYCOSYL HYDROLASE"/>
    <property type="match status" value="1"/>
</dbReference>
<organism evidence="6 7">
    <name type="scientific">Clostridium gelidum</name>
    <dbReference type="NCBI Taxonomy" id="704125"/>
    <lineage>
        <taxon>Bacteria</taxon>
        <taxon>Bacillati</taxon>
        <taxon>Bacillota</taxon>
        <taxon>Clostridia</taxon>
        <taxon>Eubacteriales</taxon>
        <taxon>Clostridiaceae</taxon>
        <taxon>Clostridium</taxon>
    </lineage>
</organism>
<dbReference type="RefSeq" id="WP_224036929.1">
    <property type="nucleotide sequence ID" value="NZ_AP024849.1"/>
</dbReference>
<gene>
    <name evidence="6" type="ORF">psyc5s11_13900</name>
</gene>
<keyword evidence="2" id="KW-0732">Signal</keyword>
<dbReference type="Proteomes" id="UP000824633">
    <property type="component" value="Chromosome"/>
</dbReference>
<evidence type="ECO:0000256" key="2">
    <source>
        <dbReference type="ARBA" id="ARBA00022729"/>
    </source>
</evidence>
<evidence type="ECO:0000256" key="3">
    <source>
        <dbReference type="ARBA" id="ARBA00022801"/>
    </source>
</evidence>
<dbReference type="PANTHER" id="PTHR43817:SF1">
    <property type="entry name" value="HYDROLASE, FAMILY 43, PUTATIVE (AFU_ORTHOLOGUE AFUA_3G01660)-RELATED"/>
    <property type="match status" value="1"/>
</dbReference>
<proteinExistence type="inferred from homology"/>
<accession>A0ABM7T8Q0</accession>
<evidence type="ECO:0000313" key="7">
    <source>
        <dbReference type="Proteomes" id="UP000824633"/>
    </source>
</evidence>
<dbReference type="Gene3D" id="2.115.10.20">
    <property type="entry name" value="Glycosyl hydrolase domain, family 43"/>
    <property type="match status" value="2"/>
</dbReference>
<dbReference type="Pfam" id="PF07532">
    <property type="entry name" value="Big_4"/>
    <property type="match status" value="1"/>
</dbReference>
<keyword evidence="4" id="KW-0326">Glycosidase</keyword>
<comment type="similarity">
    <text evidence="1">Belongs to the glycosyl hydrolase 43 family.</text>
</comment>
<reference evidence="7" key="1">
    <citation type="submission" date="2021-07" db="EMBL/GenBank/DDBJ databases">
        <title>Complete genome sequencing of a Clostridium isolate.</title>
        <authorList>
            <person name="Ueki A."/>
            <person name="Tonouchi A."/>
        </authorList>
    </citation>
    <scope>NUCLEOTIDE SEQUENCE [LARGE SCALE GENOMIC DNA]</scope>
    <source>
        <strain evidence="7">C5S11</strain>
    </source>
</reference>
<dbReference type="InterPro" id="IPR011081">
    <property type="entry name" value="Big_4"/>
</dbReference>
<dbReference type="EMBL" id="AP024849">
    <property type="protein sequence ID" value="BCZ45323.1"/>
    <property type="molecule type" value="Genomic_DNA"/>
</dbReference>
<dbReference type="SUPFAM" id="SSF75005">
    <property type="entry name" value="Arabinanase/levansucrase/invertase"/>
    <property type="match status" value="2"/>
</dbReference>
<keyword evidence="7" id="KW-1185">Reference proteome</keyword>